<feature type="compositionally biased region" description="Polar residues" evidence="1">
    <location>
        <begin position="1"/>
        <end position="12"/>
    </location>
</feature>
<keyword evidence="4" id="KW-1185">Reference proteome</keyword>
<dbReference type="Pfam" id="PF16064">
    <property type="entry name" value="DUF4806"/>
    <property type="match status" value="1"/>
</dbReference>
<evidence type="ECO:0000313" key="3">
    <source>
        <dbReference type="EMBL" id="KAK4022034.1"/>
    </source>
</evidence>
<protein>
    <recommendedName>
        <fullName evidence="2">DUF4806 domain-containing protein</fullName>
    </recommendedName>
</protein>
<comment type="caution">
    <text evidence="3">The sequence shown here is derived from an EMBL/GenBank/DDBJ whole genome shotgun (WGS) entry which is preliminary data.</text>
</comment>
<evidence type="ECO:0000313" key="4">
    <source>
        <dbReference type="Proteomes" id="UP001234178"/>
    </source>
</evidence>
<dbReference type="EMBL" id="JAOYFB010000037">
    <property type="protein sequence ID" value="KAK4022034.1"/>
    <property type="molecule type" value="Genomic_DNA"/>
</dbReference>
<feature type="compositionally biased region" description="Low complexity" evidence="1">
    <location>
        <begin position="13"/>
        <end position="25"/>
    </location>
</feature>
<dbReference type="InterPro" id="IPR032071">
    <property type="entry name" value="DUF4806"/>
</dbReference>
<accession>A0ABR0AAC9</accession>
<evidence type="ECO:0000259" key="2">
    <source>
        <dbReference type="Pfam" id="PF16064"/>
    </source>
</evidence>
<dbReference type="Proteomes" id="UP001234178">
    <property type="component" value="Unassembled WGS sequence"/>
</dbReference>
<feature type="domain" description="DUF4806" evidence="2">
    <location>
        <begin position="81"/>
        <end position="149"/>
    </location>
</feature>
<evidence type="ECO:0000256" key="1">
    <source>
        <dbReference type="SAM" id="MobiDB-lite"/>
    </source>
</evidence>
<reference evidence="3 4" key="1">
    <citation type="journal article" date="2023" name="Nucleic Acids Res.">
        <title>The hologenome of Daphnia magna reveals possible DNA methylation and microbiome-mediated evolution of the host genome.</title>
        <authorList>
            <person name="Chaturvedi A."/>
            <person name="Li X."/>
            <person name="Dhandapani V."/>
            <person name="Marshall H."/>
            <person name="Kissane S."/>
            <person name="Cuenca-Cambronero M."/>
            <person name="Asole G."/>
            <person name="Calvet F."/>
            <person name="Ruiz-Romero M."/>
            <person name="Marangio P."/>
            <person name="Guigo R."/>
            <person name="Rago D."/>
            <person name="Mirbahai L."/>
            <person name="Eastwood N."/>
            <person name="Colbourne J.K."/>
            <person name="Zhou J."/>
            <person name="Mallon E."/>
            <person name="Orsini L."/>
        </authorList>
    </citation>
    <scope>NUCLEOTIDE SEQUENCE [LARGE SCALE GENOMIC DNA]</scope>
    <source>
        <strain evidence="3">LRV0_1</strain>
    </source>
</reference>
<proteinExistence type="predicted"/>
<sequence length="156" mass="18043">MPSQQQYALTTPSSRVNSRQQSSQSLPEMPNAVFQDYTKRSLEFLKIQFREMTAKIDDLLDSRPKPCICTIQRIEENEQQFLLPLDSFDAIEHLKNSIKDQQSRQQMKTVHAIMEKLFSYEIGTKFTWTGKSSKGIEKAKFSDLKNIYAAISGKDR</sequence>
<feature type="region of interest" description="Disordered" evidence="1">
    <location>
        <begin position="1"/>
        <end position="30"/>
    </location>
</feature>
<organism evidence="3 4">
    <name type="scientific">Daphnia magna</name>
    <dbReference type="NCBI Taxonomy" id="35525"/>
    <lineage>
        <taxon>Eukaryota</taxon>
        <taxon>Metazoa</taxon>
        <taxon>Ecdysozoa</taxon>
        <taxon>Arthropoda</taxon>
        <taxon>Crustacea</taxon>
        <taxon>Branchiopoda</taxon>
        <taxon>Diplostraca</taxon>
        <taxon>Cladocera</taxon>
        <taxon>Anomopoda</taxon>
        <taxon>Daphniidae</taxon>
        <taxon>Daphnia</taxon>
    </lineage>
</organism>
<gene>
    <name evidence="3" type="ORF">OUZ56_007521</name>
</gene>
<name>A0ABR0AAC9_9CRUS</name>